<dbReference type="GO" id="GO:0050664">
    <property type="term" value="F:oxidoreductase activity, acting on NAD(P)H, oxygen as acceptor"/>
    <property type="evidence" value="ECO:0007669"/>
    <property type="project" value="TreeGrafter"/>
</dbReference>
<dbReference type="CDD" id="cd05233">
    <property type="entry name" value="SDR_c"/>
    <property type="match status" value="1"/>
</dbReference>
<keyword evidence="2" id="KW-0560">Oxidoreductase</keyword>
<dbReference type="Pfam" id="PF00106">
    <property type="entry name" value="adh_short"/>
    <property type="match status" value="1"/>
</dbReference>
<proteinExistence type="inferred from homology"/>
<sequence>MRLGLERKIVVLVGGTRGIGRDLVEGFLAEGAHVHCCGRMSAYRACAAFHGRLYRHSVNASDANALKDCVQFIGRSYGDVDVVVGNVAGFSESDDAETWTQTYATELQSLTALCTAAIPYLRRSRGNIVAVASSNGNQADLLDSGPHGAITAGVVHYMTQLALTLAPRGIRVNVVSPDRLYIQNSVSGQEVADAVVWIASERAAFVSGTNVVIDGVSSLIRGSD</sequence>
<dbReference type="InterPro" id="IPR036291">
    <property type="entry name" value="NAD(P)-bd_dom_sf"/>
</dbReference>
<evidence type="ECO:0000313" key="3">
    <source>
        <dbReference type="EMBL" id="KAF2148889.1"/>
    </source>
</evidence>
<dbReference type="PANTHER" id="PTHR43008">
    <property type="entry name" value="BENZIL REDUCTASE"/>
    <property type="match status" value="1"/>
</dbReference>
<reference evidence="3" key="1">
    <citation type="journal article" date="2020" name="Stud. Mycol.">
        <title>101 Dothideomycetes genomes: a test case for predicting lifestyles and emergence of pathogens.</title>
        <authorList>
            <person name="Haridas S."/>
            <person name="Albert R."/>
            <person name="Binder M."/>
            <person name="Bloem J."/>
            <person name="Labutti K."/>
            <person name="Salamov A."/>
            <person name="Andreopoulos B."/>
            <person name="Baker S."/>
            <person name="Barry K."/>
            <person name="Bills G."/>
            <person name="Bluhm B."/>
            <person name="Cannon C."/>
            <person name="Castanera R."/>
            <person name="Culley D."/>
            <person name="Daum C."/>
            <person name="Ezra D."/>
            <person name="Gonzalez J."/>
            <person name="Henrissat B."/>
            <person name="Kuo A."/>
            <person name="Liang C."/>
            <person name="Lipzen A."/>
            <person name="Lutzoni F."/>
            <person name="Magnuson J."/>
            <person name="Mondo S."/>
            <person name="Nolan M."/>
            <person name="Ohm R."/>
            <person name="Pangilinan J."/>
            <person name="Park H.-J."/>
            <person name="Ramirez L."/>
            <person name="Alfaro M."/>
            <person name="Sun H."/>
            <person name="Tritt A."/>
            <person name="Yoshinaga Y."/>
            <person name="Zwiers L.-H."/>
            <person name="Turgeon B."/>
            <person name="Goodwin S."/>
            <person name="Spatafora J."/>
            <person name="Crous P."/>
            <person name="Grigoriev I."/>
        </authorList>
    </citation>
    <scope>NUCLEOTIDE SEQUENCE</scope>
    <source>
        <strain evidence="3">CBS 260.36</strain>
    </source>
</reference>
<evidence type="ECO:0000256" key="2">
    <source>
        <dbReference type="ARBA" id="ARBA00023002"/>
    </source>
</evidence>
<comment type="similarity">
    <text evidence="1">Belongs to the short-chain dehydrogenases/reductases (SDR) family.</text>
</comment>
<dbReference type="OrthoDB" id="47007at2759"/>
<dbReference type="EMBL" id="ML996092">
    <property type="protein sequence ID" value="KAF2148889.1"/>
    <property type="molecule type" value="Genomic_DNA"/>
</dbReference>
<dbReference type="AlphaFoldDB" id="A0A9P4MGF2"/>
<dbReference type="PRINTS" id="PR00081">
    <property type="entry name" value="GDHRDH"/>
</dbReference>
<dbReference type="Gene3D" id="3.40.50.720">
    <property type="entry name" value="NAD(P)-binding Rossmann-like Domain"/>
    <property type="match status" value="1"/>
</dbReference>
<accession>A0A9P4MGF2</accession>
<name>A0A9P4MGF2_9PEZI</name>
<dbReference type="SUPFAM" id="SSF51735">
    <property type="entry name" value="NAD(P)-binding Rossmann-fold domains"/>
    <property type="match status" value="1"/>
</dbReference>
<dbReference type="PANTHER" id="PTHR43008:SF4">
    <property type="entry name" value="CHAIN DEHYDROGENASE, PUTATIVE (AFU_ORTHOLOGUE AFUA_4G08710)-RELATED"/>
    <property type="match status" value="1"/>
</dbReference>
<evidence type="ECO:0000313" key="4">
    <source>
        <dbReference type="Proteomes" id="UP000799439"/>
    </source>
</evidence>
<evidence type="ECO:0000256" key="1">
    <source>
        <dbReference type="ARBA" id="ARBA00006484"/>
    </source>
</evidence>
<dbReference type="GO" id="GO:0016616">
    <property type="term" value="F:oxidoreductase activity, acting on the CH-OH group of donors, NAD or NADP as acceptor"/>
    <property type="evidence" value="ECO:0007669"/>
    <property type="project" value="UniProtKB-ARBA"/>
</dbReference>
<dbReference type="InterPro" id="IPR002347">
    <property type="entry name" value="SDR_fam"/>
</dbReference>
<comment type="caution">
    <text evidence="3">The sequence shown here is derived from an EMBL/GenBank/DDBJ whole genome shotgun (WGS) entry which is preliminary data.</text>
</comment>
<organism evidence="3 4">
    <name type="scientific">Myriangium duriaei CBS 260.36</name>
    <dbReference type="NCBI Taxonomy" id="1168546"/>
    <lineage>
        <taxon>Eukaryota</taxon>
        <taxon>Fungi</taxon>
        <taxon>Dikarya</taxon>
        <taxon>Ascomycota</taxon>
        <taxon>Pezizomycotina</taxon>
        <taxon>Dothideomycetes</taxon>
        <taxon>Dothideomycetidae</taxon>
        <taxon>Myriangiales</taxon>
        <taxon>Myriangiaceae</taxon>
        <taxon>Myriangium</taxon>
    </lineage>
</organism>
<gene>
    <name evidence="3" type="ORF">K461DRAFT_297374</name>
</gene>
<dbReference type="Proteomes" id="UP000799439">
    <property type="component" value="Unassembled WGS sequence"/>
</dbReference>
<protein>
    <submittedName>
        <fullName evidence="3">NAD(P)-binding protein</fullName>
    </submittedName>
</protein>
<keyword evidence="4" id="KW-1185">Reference proteome</keyword>